<evidence type="ECO:0000259" key="3">
    <source>
        <dbReference type="PROSITE" id="PS51412"/>
    </source>
</evidence>
<gene>
    <name evidence="4" type="ORF">MEDL_29130</name>
</gene>
<name>A0A8S3S4F7_MYTED</name>
<sequence length="906" mass="100880">MIQLLENCLVSAEAEGFGFSGSFSASTSYKKSVKEVTKGETTTLDIVGRANVYKARLSTTGTTSKLSDFLEDSIRVLPTEKCEEDVIQSLYIRVIEQFYTHYTTEVVMGAKAVQEFRFKNTDLDRFQSVGVSAKVAAQMSVKMGVFSGGAGFSNRGSITLVGVLHLGDYSSGSTETLREWARSAAENPAPIQYKLASIDAIIRPEYFKKKIPGLYEKRQCFRKALFRYCSSTISTYHCSLLSESEGNSAALKSIPGIVTALWNIPGLTIKPLTTVSEITNYDGLFQLVPPDGISDKLGSNIHYGEPFLLKTIEGDMLHIGRSILLNTDMPAETRLLDVFTDQDEAMNTNISYSPVADYSIFLKKEKACSYLITIRSHCYNNTVVHYQVELIGSKGITTNTITVGNTEDCLCLSKTLCGSFWFHTLVIEQDIGEIQAAIITGKDGASTYDVWELKVKSIINGIKRHAEWDGDHAQHRTLELKNLQKTTKNVDLDIYPVQFTFQSSNIARLEGQPLIIGETGFIQIFSSVPKKSFWDQGITHVASLGDMGEVGIKEIGPKPHKPLSAVCTDLIYPSAAKISHRYDFADRILFSFEVKVRILYVEIESQSSVTYSLAYLNEVNETFMQVLNVERTQRSKTQTLTLKSPLYTKAIKIYDNERNDETSNITNQIQMIFVGGCPSAILDNGKPDTIKEEWTIELSENIIKTNPYLHVIPRSKTTIDPVKVFNEIETHFAHTFSLTFPLSQLQFDCVFTKESLQNYLQGTTAEIKFEIIKIIKSYIEQDQELNITIDIKATNKDEYDRGLTLLNNTIKSAIESQTCSAETGNLPLQSGKSESTNESSSSSVSIEGIIIIVCVIGVLQLLTLVFLVVKTFRESAHNKAQRQPPFQPPTTSNPGYQGSANETFDE</sequence>
<feature type="transmembrane region" description="Helical" evidence="2">
    <location>
        <begin position="848"/>
        <end position="869"/>
    </location>
</feature>
<dbReference type="PROSITE" id="PS51412">
    <property type="entry name" value="MACPF_2"/>
    <property type="match status" value="1"/>
</dbReference>
<dbReference type="SMART" id="SM00457">
    <property type="entry name" value="MACPF"/>
    <property type="match status" value="1"/>
</dbReference>
<evidence type="ECO:0000313" key="5">
    <source>
        <dbReference type="Proteomes" id="UP000683360"/>
    </source>
</evidence>
<evidence type="ECO:0000256" key="2">
    <source>
        <dbReference type="SAM" id="Phobius"/>
    </source>
</evidence>
<proteinExistence type="predicted"/>
<dbReference type="Pfam" id="PF01823">
    <property type="entry name" value="MACPF"/>
    <property type="match status" value="1"/>
</dbReference>
<protein>
    <recommendedName>
        <fullName evidence="3">MACPF domain-containing protein</fullName>
    </recommendedName>
</protein>
<keyword evidence="2" id="KW-0472">Membrane</keyword>
<reference evidence="4" key="1">
    <citation type="submission" date="2021-03" db="EMBL/GenBank/DDBJ databases">
        <authorList>
            <person name="Bekaert M."/>
        </authorList>
    </citation>
    <scope>NUCLEOTIDE SEQUENCE</scope>
</reference>
<evidence type="ECO:0000313" key="4">
    <source>
        <dbReference type="EMBL" id="CAG2215346.1"/>
    </source>
</evidence>
<dbReference type="InterPro" id="IPR020864">
    <property type="entry name" value="MACPF"/>
</dbReference>
<feature type="region of interest" description="Disordered" evidence="1">
    <location>
        <begin position="878"/>
        <end position="906"/>
    </location>
</feature>
<dbReference type="AlphaFoldDB" id="A0A8S3S4F7"/>
<keyword evidence="5" id="KW-1185">Reference proteome</keyword>
<organism evidence="4 5">
    <name type="scientific">Mytilus edulis</name>
    <name type="common">Blue mussel</name>
    <dbReference type="NCBI Taxonomy" id="6550"/>
    <lineage>
        <taxon>Eukaryota</taxon>
        <taxon>Metazoa</taxon>
        <taxon>Spiralia</taxon>
        <taxon>Lophotrochozoa</taxon>
        <taxon>Mollusca</taxon>
        <taxon>Bivalvia</taxon>
        <taxon>Autobranchia</taxon>
        <taxon>Pteriomorphia</taxon>
        <taxon>Mytilida</taxon>
        <taxon>Mytiloidea</taxon>
        <taxon>Mytilidae</taxon>
        <taxon>Mytilinae</taxon>
        <taxon>Mytilus</taxon>
    </lineage>
</organism>
<dbReference type="Proteomes" id="UP000683360">
    <property type="component" value="Unassembled WGS sequence"/>
</dbReference>
<feature type="compositionally biased region" description="Polar residues" evidence="1">
    <location>
        <begin position="889"/>
        <end position="906"/>
    </location>
</feature>
<keyword evidence="2" id="KW-0812">Transmembrane</keyword>
<accession>A0A8S3S4F7</accession>
<dbReference type="EMBL" id="CAJPWZ010001441">
    <property type="protein sequence ID" value="CAG2215346.1"/>
    <property type="molecule type" value="Genomic_DNA"/>
</dbReference>
<comment type="caution">
    <text evidence="4">The sequence shown here is derived from an EMBL/GenBank/DDBJ whole genome shotgun (WGS) entry which is preliminary data.</text>
</comment>
<evidence type="ECO:0000256" key="1">
    <source>
        <dbReference type="SAM" id="MobiDB-lite"/>
    </source>
</evidence>
<dbReference type="OrthoDB" id="6090726at2759"/>
<keyword evidence="2" id="KW-1133">Transmembrane helix</keyword>
<feature type="domain" description="MACPF" evidence="3">
    <location>
        <begin position="1"/>
        <end position="236"/>
    </location>
</feature>